<organism evidence="1 2">
    <name type="scientific">Candidatus Marsarchaeota G2 archaeon BE_D</name>
    <dbReference type="NCBI Taxonomy" id="1978158"/>
    <lineage>
        <taxon>Archaea</taxon>
        <taxon>Candidatus Marsarchaeota</taxon>
        <taxon>Candidatus Marsarchaeota group 2</taxon>
    </lineage>
</organism>
<proteinExistence type="predicted"/>
<comment type="caution">
    <text evidence="1">The sequence shown here is derived from an EMBL/GenBank/DDBJ whole genome shotgun (WGS) entry which is preliminary data.</text>
</comment>
<gene>
    <name evidence="1" type="ORF">B9Q04_20640</name>
</gene>
<sequence length="78" mass="8408">YSSSSYGQVASWERIGSGVVDANGNLLITTFVANPTVDDSVVVNIGVADSSCENVYITQLPQMLCTRNECFHLNTTSF</sequence>
<dbReference type="EMBL" id="NEXF01000797">
    <property type="protein sequence ID" value="PSO01588.1"/>
    <property type="molecule type" value="Genomic_DNA"/>
</dbReference>
<accession>A0A2R6BSH8</accession>
<protein>
    <submittedName>
        <fullName evidence="1">Uncharacterized protein</fullName>
    </submittedName>
</protein>
<evidence type="ECO:0000313" key="1">
    <source>
        <dbReference type="EMBL" id="PSO01588.1"/>
    </source>
</evidence>
<feature type="non-terminal residue" evidence="1">
    <location>
        <position position="1"/>
    </location>
</feature>
<evidence type="ECO:0000313" key="2">
    <source>
        <dbReference type="Proteomes" id="UP000242015"/>
    </source>
</evidence>
<dbReference type="AlphaFoldDB" id="A0A2R6BSH8"/>
<reference evidence="1 2" key="1">
    <citation type="submission" date="2017-04" db="EMBL/GenBank/DDBJ databases">
        <title>Novel microbial lineages endemic to geothermal iron-oxide mats fill important gaps in the evolutionary history of Archaea.</title>
        <authorList>
            <person name="Jay Z.J."/>
            <person name="Beam J.P."/>
            <person name="Dlakic M."/>
            <person name="Rusch D.B."/>
            <person name="Kozubal M.A."/>
            <person name="Inskeep W.P."/>
        </authorList>
    </citation>
    <scope>NUCLEOTIDE SEQUENCE [LARGE SCALE GENOMIC DNA]</scope>
    <source>
        <strain evidence="1">BE_D</strain>
    </source>
</reference>
<name>A0A2R6BSH8_9ARCH</name>
<dbReference type="Proteomes" id="UP000242015">
    <property type="component" value="Unassembled WGS sequence"/>
</dbReference>